<comment type="caution">
    <text evidence="1">The sequence shown here is derived from an EMBL/GenBank/DDBJ whole genome shotgun (WGS) entry which is preliminary data.</text>
</comment>
<gene>
    <name evidence="1" type="ORF">NPIL_298811</name>
</gene>
<reference evidence="1" key="1">
    <citation type="submission" date="2020-08" db="EMBL/GenBank/DDBJ databases">
        <title>Multicomponent nature underlies the extraordinary mechanical properties of spider dragline silk.</title>
        <authorList>
            <person name="Kono N."/>
            <person name="Nakamura H."/>
            <person name="Mori M."/>
            <person name="Yoshida Y."/>
            <person name="Ohtoshi R."/>
            <person name="Malay A.D."/>
            <person name="Moran D.A.P."/>
            <person name="Tomita M."/>
            <person name="Numata K."/>
            <person name="Arakawa K."/>
        </authorList>
    </citation>
    <scope>NUCLEOTIDE SEQUENCE</scope>
</reference>
<evidence type="ECO:0000313" key="1">
    <source>
        <dbReference type="EMBL" id="GFU22063.1"/>
    </source>
</evidence>
<protein>
    <submittedName>
        <fullName evidence="1">Uncharacterized protein</fullName>
    </submittedName>
</protein>
<dbReference type="Proteomes" id="UP000887013">
    <property type="component" value="Unassembled WGS sequence"/>
</dbReference>
<proteinExistence type="predicted"/>
<accession>A0A8X6QMA1</accession>
<evidence type="ECO:0000313" key="2">
    <source>
        <dbReference type="Proteomes" id="UP000887013"/>
    </source>
</evidence>
<name>A0A8X6QMA1_NEPPI</name>
<keyword evidence="2" id="KW-1185">Reference proteome</keyword>
<dbReference type="AlphaFoldDB" id="A0A8X6QMA1"/>
<dbReference type="EMBL" id="BMAW01080942">
    <property type="protein sequence ID" value="GFU22063.1"/>
    <property type="molecule type" value="Genomic_DNA"/>
</dbReference>
<sequence length="67" mass="7454">MYDESEYQYSGESDIELDLDISESELSSSCDELEPYNFINEPPAAKLEVSTQIFGDVPGIGCRKSIV</sequence>
<organism evidence="1 2">
    <name type="scientific">Nephila pilipes</name>
    <name type="common">Giant wood spider</name>
    <name type="synonym">Nephila maculata</name>
    <dbReference type="NCBI Taxonomy" id="299642"/>
    <lineage>
        <taxon>Eukaryota</taxon>
        <taxon>Metazoa</taxon>
        <taxon>Ecdysozoa</taxon>
        <taxon>Arthropoda</taxon>
        <taxon>Chelicerata</taxon>
        <taxon>Arachnida</taxon>
        <taxon>Araneae</taxon>
        <taxon>Araneomorphae</taxon>
        <taxon>Entelegynae</taxon>
        <taxon>Araneoidea</taxon>
        <taxon>Nephilidae</taxon>
        <taxon>Nephila</taxon>
    </lineage>
</organism>